<name>A0A1D7Y900_9ACTN</name>
<dbReference type="AlphaFoldDB" id="A0A1D7Y900"/>
<evidence type="ECO:0000313" key="2">
    <source>
        <dbReference type="EMBL" id="AOR32097.1"/>
    </source>
</evidence>
<evidence type="ECO:0000313" key="3">
    <source>
        <dbReference type="Proteomes" id="UP000094960"/>
    </source>
</evidence>
<protein>
    <recommendedName>
        <fullName evidence="1">DUF3291 domain-containing protein</fullName>
    </recommendedName>
</protein>
<dbReference type="EMBL" id="CP017248">
    <property type="protein sequence ID" value="AOR32097.1"/>
    <property type="molecule type" value="Genomic_DNA"/>
</dbReference>
<dbReference type="InterPro" id="IPR021708">
    <property type="entry name" value="DUF3291"/>
</dbReference>
<feature type="domain" description="DUF3291" evidence="1">
    <location>
        <begin position="10"/>
        <end position="147"/>
    </location>
</feature>
<dbReference type="KEGG" id="spun:BFF78_14430"/>
<dbReference type="RefSeq" id="WP_069778718.1">
    <property type="nucleotide sequence ID" value="NZ_CP017248.1"/>
</dbReference>
<dbReference type="Pfam" id="PF11695">
    <property type="entry name" value="DUF3291"/>
    <property type="match status" value="1"/>
</dbReference>
<dbReference type="SUPFAM" id="SSF54909">
    <property type="entry name" value="Dimeric alpha+beta barrel"/>
    <property type="match status" value="1"/>
</dbReference>
<accession>A0A1D7Y900</accession>
<reference evidence="3" key="1">
    <citation type="submission" date="2016-09" db="EMBL/GenBank/DDBJ databases">
        <title>Streptomyces puniciscabiei strain:TW1S1 Genome sequencing and assembly.</title>
        <authorList>
            <person name="Kim M.-K."/>
            <person name="Kim S.B."/>
        </authorList>
    </citation>
    <scope>NUCLEOTIDE SEQUENCE [LARGE SCALE GENOMIC DNA]</scope>
    <source>
        <strain evidence="3">TW1S1</strain>
    </source>
</reference>
<sequence length="165" mass="18482">MTDTAASYQLAQVNIARLKFPLDSPQLKFFVDSLDPVNEAADASDGFVWRLESDSGNATDIAVFGDEWLIINMSVWRDANALTAFMYQGLHRELLSRRREWFEKVEEAMATLWWVPAGHRPTVAEAEDRLLHLRTHGATPYAFTLRTSFPAPGAPEEAVAVSRSA</sequence>
<evidence type="ECO:0000259" key="1">
    <source>
        <dbReference type="Pfam" id="PF11695"/>
    </source>
</evidence>
<dbReference type="Proteomes" id="UP000094960">
    <property type="component" value="Chromosome"/>
</dbReference>
<keyword evidence="3" id="KW-1185">Reference proteome</keyword>
<organism evidence="2 3">
    <name type="scientific">Streptomyces fodineus</name>
    <dbReference type="NCBI Taxonomy" id="1904616"/>
    <lineage>
        <taxon>Bacteria</taxon>
        <taxon>Bacillati</taxon>
        <taxon>Actinomycetota</taxon>
        <taxon>Actinomycetes</taxon>
        <taxon>Kitasatosporales</taxon>
        <taxon>Streptomycetaceae</taxon>
        <taxon>Streptomyces</taxon>
    </lineage>
</organism>
<dbReference type="InterPro" id="IPR011008">
    <property type="entry name" value="Dimeric_a/b-barrel"/>
</dbReference>
<gene>
    <name evidence="2" type="ORF">BFF78_14430</name>
</gene>
<proteinExistence type="predicted"/>